<evidence type="ECO:0000313" key="8">
    <source>
        <dbReference type="EMBL" id="AZB73488.1"/>
    </source>
</evidence>
<dbReference type="InterPro" id="IPR001228">
    <property type="entry name" value="IspD"/>
</dbReference>
<dbReference type="EMBL" id="CP030139">
    <property type="protein sequence ID" value="AZB73488.1"/>
    <property type="molecule type" value="Genomic_DNA"/>
</dbReference>
<comment type="catalytic activity">
    <reaction evidence="1 7">
        <text>2-C-methyl-D-erythritol 4-phosphate + CTP + H(+) = 4-CDP-2-C-methyl-D-erythritol + diphosphate</text>
        <dbReference type="Rhea" id="RHEA:13429"/>
        <dbReference type="ChEBI" id="CHEBI:15378"/>
        <dbReference type="ChEBI" id="CHEBI:33019"/>
        <dbReference type="ChEBI" id="CHEBI:37563"/>
        <dbReference type="ChEBI" id="CHEBI:57823"/>
        <dbReference type="ChEBI" id="CHEBI:58262"/>
        <dbReference type="EC" id="2.7.7.60"/>
    </reaction>
</comment>
<evidence type="ECO:0000256" key="7">
    <source>
        <dbReference type="HAMAP-Rule" id="MF_00108"/>
    </source>
</evidence>
<evidence type="ECO:0000256" key="6">
    <source>
        <dbReference type="ARBA" id="ARBA00023229"/>
    </source>
</evidence>
<keyword evidence="5 7" id="KW-0548">Nucleotidyltransferase</keyword>
<protein>
    <recommendedName>
        <fullName evidence="7">2-C-methyl-D-erythritol 4-phosphate cytidylyltransferase</fullName>
        <ecNumber evidence="7">2.7.7.60</ecNumber>
    </recommendedName>
    <alternativeName>
        <fullName evidence="7">4-diphosphocytidyl-2C-methyl-D-erythritol synthase</fullName>
    </alternativeName>
    <alternativeName>
        <fullName evidence="7">MEP cytidylyltransferase</fullName>
        <shortName evidence="7">MCT</shortName>
    </alternativeName>
</protein>
<dbReference type="InterPro" id="IPR029044">
    <property type="entry name" value="Nucleotide-diphossugar_trans"/>
</dbReference>
<evidence type="ECO:0000313" key="9">
    <source>
        <dbReference type="Proteomes" id="UP000267249"/>
    </source>
</evidence>
<sequence>MHLLIPAAGSGRRFGADRNKLLLPLLGQPVLAWTLQAADRAQSIAWIGLIGQPRDREDIEALVNDLHLSTPVVWIEGGRERQESVFNGLQALPTDAKQVLIHDGARCLATPDLFDRCSTALQTCDAFVAAVPVKDTIKQVAADGTIAATPDRSTLWAAQTPQGFAVEPLVRCHRQGLEQQITVTDDAALFEAFGLPVHIVEGEEINLKVTTPADLAIAELILKQRQLTTEIA</sequence>
<evidence type="ECO:0000256" key="2">
    <source>
        <dbReference type="ARBA" id="ARBA00004787"/>
    </source>
</evidence>
<dbReference type="Pfam" id="PF01128">
    <property type="entry name" value="IspD"/>
    <property type="match status" value="1"/>
</dbReference>
<proteinExistence type="inferred from homology"/>
<dbReference type="InterPro" id="IPR034683">
    <property type="entry name" value="IspD/TarI"/>
</dbReference>
<keyword evidence="4 7" id="KW-0808">Transferase</keyword>
<name>A0AAN1QQH3_SYNEL</name>
<dbReference type="HAMAP" id="MF_00108">
    <property type="entry name" value="IspD"/>
    <property type="match status" value="1"/>
</dbReference>
<evidence type="ECO:0000256" key="3">
    <source>
        <dbReference type="ARBA" id="ARBA00009789"/>
    </source>
</evidence>
<gene>
    <name evidence="7 8" type="primary">ispD</name>
    <name evidence="8" type="ORF">DOP62_12910</name>
</gene>
<dbReference type="Gene3D" id="3.90.550.10">
    <property type="entry name" value="Spore Coat Polysaccharide Biosynthesis Protein SpsA, Chain A"/>
    <property type="match status" value="1"/>
</dbReference>
<dbReference type="PROSITE" id="PS01295">
    <property type="entry name" value="ISPD"/>
    <property type="match status" value="1"/>
</dbReference>
<dbReference type="RefSeq" id="WP_208674366.1">
    <property type="nucleotide sequence ID" value="NZ_CP030139.2"/>
</dbReference>
<dbReference type="NCBIfam" id="TIGR00453">
    <property type="entry name" value="ispD"/>
    <property type="match status" value="1"/>
</dbReference>
<organism evidence="8 9">
    <name type="scientific">Synechococcus elongatus PCC 11801</name>
    <dbReference type="NCBI Taxonomy" id="2219813"/>
    <lineage>
        <taxon>Bacteria</taxon>
        <taxon>Bacillati</taxon>
        <taxon>Cyanobacteriota</taxon>
        <taxon>Cyanophyceae</taxon>
        <taxon>Synechococcales</taxon>
        <taxon>Synechococcaceae</taxon>
        <taxon>Synechococcus</taxon>
    </lineage>
</organism>
<dbReference type="EC" id="2.7.7.60" evidence="7"/>
<comment type="pathway">
    <text evidence="2 7">Isoprenoid biosynthesis; isopentenyl diphosphate biosynthesis via DXP pathway; isopentenyl diphosphate from 1-deoxy-D-xylulose 5-phosphate: step 2/6.</text>
</comment>
<dbReference type="CDD" id="cd02516">
    <property type="entry name" value="CDP-ME_synthetase"/>
    <property type="match status" value="1"/>
</dbReference>
<keyword evidence="6 7" id="KW-0414">Isoprene biosynthesis</keyword>
<dbReference type="SUPFAM" id="SSF53448">
    <property type="entry name" value="Nucleotide-diphospho-sugar transferases"/>
    <property type="match status" value="1"/>
</dbReference>
<evidence type="ECO:0000256" key="5">
    <source>
        <dbReference type="ARBA" id="ARBA00022695"/>
    </source>
</evidence>
<dbReference type="GO" id="GO:0050518">
    <property type="term" value="F:2-C-methyl-D-erythritol 4-phosphate cytidylyltransferase activity"/>
    <property type="evidence" value="ECO:0007669"/>
    <property type="project" value="UniProtKB-UniRule"/>
</dbReference>
<dbReference type="Proteomes" id="UP000267249">
    <property type="component" value="Chromosome"/>
</dbReference>
<dbReference type="FunFam" id="3.90.550.10:FF:000003">
    <property type="entry name" value="2-C-methyl-D-erythritol 4-phosphate cytidylyltransferase"/>
    <property type="match status" value="1"/>
</dbReference>
<feature type="site" description="Positions MEP for the nucleophilic attack" evidence="7">
    <location>
        <position position="208"/>
    </location>
</feature>
<feature type="site" description="Transition state stabilizer" evidence="7">
    <location>
        <position position="20"/>
    </location>
</feature>
<feature type="site" description="Transition state stabilizer" evidence="7">
    <location>
        <position position="13"/>
    </location>
</feature>
<dbReference type="PANTHER" id="PTHR32125:SF4">
    <property type="entry name" value="2-C-METHYL-D-ERYTHRITOL 4-PHOSPHATE CYTIDYLYLTRANSFERASE, CHLOROPLASTIC"/>
    <property type="match status" value="1"/>
</dbReference>
<dbReference type="GO" id="GO:0019288">
    <property type="term" value="P:isopentenyl diphosphate biosynthetic process, methylerythritol 4-phosphate pathway"/>
    <property type="evidence" value="ECO:0007669"/>
    <property type="project" value="UniProtKB-UniRule"/>
</dbReference>
<evidence type="ECO:0000256" key="1">
    <source>
        <dbReference type="ARBA" id="ARBA00001282"/>
    </source>
</evidence>
<comment type="function">
    <text evidence="7">Catalyzes the formation of 4-diphosphocytidyl-2-C-methyl-D-erythritol from CTP and 2-C-methyl-D-erythritol 4-phosphate (MEP).</text>
</comment>
<accession>A0AAN1QQH3</accession>
<dbReference type="InterPro" id="IPR018294">
    <property type="entry name" value="ISPD_synthase_CS"/>
</dbReference>
<comment type="similarity">
    <text evidence="3 7">Belongs to the IspD/TarI cytidylyltransferase family. IspD subfamily.</text>
</comment>
<evidence type="ECO:0000256" key="4">
    <source>
        <dbReference type="ARBA" id="ARBA00022679"/>
    </source>
</evidence>
<dbReference type="PANTHER" id="PTHR32125">
    <property type="entry name" value="2-C-METHYL-D-ERYTHRITOL 4-PHOSPHATE CYTIDYLYLTRANSFERASE, CHLOROPLASTIC"/>
    <property type="match status" value="1"/>
</dbReference>
<dbReference type="AlphaFoldDB" id="A0AAN1QQH3"/>
<reference evidence="8 9" key="1">
    <citation type="journal article" date="2018" name="Sci. Rep.">
        <title>Genome Features and Biochemical Characteristics of a Robust, Fast Growing and Naturally Transformable Cyanobacterium Synechococcus elongatus PCC 11801 Isolated from India.</title>
        <authorList>
            <person name="Jaiswal D."/>
            <person name="Sengupta A."/>
            <person name="Sohoni S."/>
            <person name="Sengupta S."/>
            <person name="Phadnavis A.G."/>
            <person name="Pakrasi H.B."/>
            <person name="Wangikar P.P."/>
        </authorList>
    </citation>
    <scope>NUCLEOTIDE SEQUENCE [LARGE SCALE GENOMIC DNA]</scope>
    <source>
        <strain evidence="8 9">PCC 11801</strain>
    </source>
</reference>
<dbReference type="InterPro" id="IPR050088">
    <property type="entry name" value="IspD/TarI_cytidylyltransf_bact"/>
</dbReference>
<feature type="site" description="Positions MEP for the nucleophilic attack" evidence="7">
    <location>
        <position position="152"/>
    </location>
</feature>